<dbReference type="Proteomes" id="UP000670947">
    <property type="component" value="Unassembled WGS sequence"/>
</dbReference>
<keyword evidence="1" id="KW-1133">Transmembrane helix</keyword>
<proteinExistence type="predicted"/>
<evidence type="ECO:0000256" key="1">
    <source>
        <dbReference type="SAM" id="Phobius"/>
    </source>
</evidence>
<protein>
    <submittedName>
        <fullName evidence="2">DUF5345 family protein</fullName>
    </submittedName>
</protein>
<dbReference type="RefSeq" id="WP_208850484.1">
    <property type="nucleotide sequence ID" value="NZ_JAGGDJ010000041.1"/>
</dbReference>
<keyword evidence="1" id="KW-0812">Transmembrane</keyword>
<evidence type="ECO:0000313" key="2">
    <source>
        <dbReference type="EMBL" id="MBO7747864.1"/>
    </source>
</evidence>
<feature type="transmembrane region" description="Helical" evidence="1">
    <location>
        <begin position="59"/>
        <end position="76"/>
    </location>
</feature>
<keyword evidence="3" id="KW-1185">Reference proteome</keyword>
<evidence type="ECO:0000313" key="3">
    <source>
        <dbReference type="Proteomes" id="UP000670947"/>
    </source>
</evidence>
<gene>
    <name evidence="2" type="ORF">I8J29_27095</name>
</gene>
<dbReference type="InterPro" id="IPR035238">
    <property type="entry name" value="DUF5345"/>
</dbReference>
<keyword evidence="1" id="KW-0472">Membrane</keyword>
<reference evidence="2 3" key="1">
    <citation type="submission" date="2021-03" db="EMBL/GenBank/DDBJ databases">
        <title>Paenibacillus artemisicola MWE-103 whole genome sequence.</title>
        <authorList>
            <person name="Ham Y.J."/>
        </authorList>
    </citation>
    <scope>NUCLEOTIDE SEQUENCE [LARGE SCALE GENOMIC DNA]</scope>
    <source>
        <strain evidence="2 3">MWE-103</strain>
    </source>
</reference>
<dbReference type="EMBL" id="JAGGDJ010000041">
    <property type="protein sequence ID" value="MBO7747864.1"/>
    <property type="molecule type" value="Genomic_DNA"/>
</dbReference>
<sequence>MKKHDGEAERERAFKELLGEHVEQWDADIEPPIPGEDAFARLVRDHKEAVRGRRRRERWVFLGISVLVLGLLTLLWQRSPAAFAALQGAALLVGVGVLAAGFRPGGEGRRRT</sequence>
<comment type="caution">
    <text evidence="2">The sequence shown here is derived from an EMBL/GenBank/DDBJ whole genome shotgun (WGS) entry which is preliminary data.</text>
</comment>
<organism evidence="2 3">
    <name type="scientific">Paenibacillus artemisiicola</name>
    <dbReference type="NCBI Taxonomy" id="1172618"/>
    <lineage>
        <taxon>Bacteria</taxon>
        <taxon>Bacillati</taxon>
        <taxon>Bacillota</taxon>
        <taxon>Bacilli</taxon>
        <taxon>Bacillales</taxon>
        <taxon>Paenibacillaceae</taxon>
        <taxon>Paenibacillus</taxon>
    </lineage>
</organism>
<feature type="transmembrane region" description="Helical" evidence="1">
    <location>
        <begin position="82"/>
        <end position="102"/>
    </location>
</feature>
<accession>A0ABS3WHR9</accession>
<dbReference type="Pfam" id="PF17280">
    <property type="entry name" value="DUF5345"/>
    <property type="match status" value="1"/>
</dbReference>
<name>A0ABS3WHR9_9BACL</name>